<evidence type="ECO:0000256" key="5">
    <source>
        <dbReference type="ARBA" id="ARBA00022833"/>
    </source>
</evidence>
<feature type="binding site" evidence="8">
    <location>
        <position position="128"/>
    </location>
    <ligand>
        <name>Zn(2+)</name>
        <dbReference type="ChEBI" id="CHEBI:29105"/>
    </ligand>
</feature>
<dbReference type="GO" id="GO:0004476">
    <property type="term" value="F:mannose-6-phosphate isomerase activity"/>
    <property type="evidence" value="ECO:0007669"/>
    <property type="project" value="UniProtKB-EC"/>
</dbReference>
<evidence type="ECO:0000259" key="9">
    <source>
        <dbReference type="Pfam" id="PF20511"/>
    </source>
</evidence>
<dbReference type="PANTHER" id="PTHR10309">
    <property type="entry name" value="MANNOSE-6-PHOSPHATE ISOMERASE"/>
    <property type="match status" value="1"/>
</dbReference>
<dbReference type="PIRSF" id="PIRSF001480">
    <property type="entry name" value="Mannose-6-phosphate_isomerase"/>
    <property type="match status" value="1"/>
</dbReference>
<dbReference type="GO" id="GO:0008270">
    <property type="term" value="F:zinc ion binding"/>
    <property type="evidence" value="ECO:0007669"/>
    <property type="project" value="InterPro"/>
</dbReference>
<dbReference type="Pfam" id="PF20511">
    <property type="entry name" value="PMI_typeI_cat"/>
    <property type="match status" value="1"/>
</dbReference>
<reference evidence="10 11" key="1">
    <citation type="journal article" date="2016" name="Int. J. Syst. Evol. Microbiol.">
        <title>Nocardioides albidus sp. nov., an actinobacterium isolated from garden soil.</title>
        <authorList>
            <person name="Singh H."/>
            <person name="Du J."/>
            <person name="Trinh H."/>
            <person name="Won K."/>
            <person name="Yang J.E."/>
            <person name="Yin C."/>
            <person name="Kook M."/>
            <person name="Yi T.H."/>
        </authorList>
    </citation>
    <scope>NUCLEOTIDE SEQUENCE [LARGE SCALE GENOMIC DNA]</scope>
    <source>
        <strain evidence="10 11">CCTCC AB 2015297</strain>
    </source>
</reference>
<proteinExistence type="inferred from homology"/>
<dbReference type="PRINTS" id="PR00714">
    <property type="entry name" value="MAN6PISMRASE"/>
</dbReference>
<feature type="binding site" evidence="8">
    <location>
        <position position="255"/>
    </location>
    <ligand>
        <name>Zn(2+)</name>
        <dbReference type="ChEBI" id="CHEBI:29105"/>
    </ligand>
</feature>
<comment type="cofactor">
    <cofactor evidence="8">
        <name>Zn(2+)</name>
        <dbReference type="ChEBI" id="CHEBI:29105"/>
    </cofactor>
    <text evidence="8">Binds 1 zinc ion per subunit.</text>
</comment>
<evidence type="ECO:0000256" key="2">
    <source>
        <dbReference type="ARBA" id="ARBA00010772"/>
    </source>
</evidence>
<dbReference type="GO" id="GO:0005975">
    <property type="term" value="P:carbohydrate metabolic process"/>
    <property type="evidence" value="ECO:0007669"/>
    <property type="project" value="InterPro"/>
</dbReference>
<keyword evidence="4 8" id="KW-0479">Metal-binding</keyword>
<sequence>MGQAPTQGCDILHALECATQSYDWGSAEAIPGFMRRDADGRRVAEVWVGTHPLGAAHVVDAAGGRRPLAEVAGELGFMLKVLAADRPLSIQVHPDAVRAASGFAAEEAAGIAINAPERVFKDPYPKPEMVYALTTFDTLVGLRRTSEIMRVLHAVEHPLADDLMTELGDNTGFVGIVRLIEGLLASPPGPDVVAEVALACQKALDDGRDVKRAFETAVELADTNPGDVGVIISLLLNRLTLQAGEAAYLATGIIHAHLRGLCLEVMVSSDNVLRAGLTSKHVDPHGLVRCLEEGTSRAARVEPIVFNYSTDVFSPCGDFALSVTQSSPADPAGVVLPASGPRLLICTGGAVALANRRDEVLRLGRGDVAYADDSDGELRVGGTGEVAQAFVPTTDSRGQLFDLI</sequence>
<feature type="binding site" evidence="8">
    <location>
        <position position="93"/>
    </location>
    <ligand>
        <name>Zn(2+)</name>
        <dbReference type="ChEBI" id="CHEBI:29105"/>
    </ligand>
</feature>
<feature type="domain" description="Phosphomannose isomerase type I catalytic" evidence="9">
    <location>
        <begin position="13"/>
        <end position="143"/>
    </location>
</feature>
<dbReference type="PANTHER" id="PTHR10309:SF0">
    <property type="entry name" value="MANNOSE-6-PHOSPHATE ISOMERASE"/>
    <property type="match status" value="1"/>
</dbReference>
<feature type="active site" evidence="7">
    <location>
        <position position="274"/>
    </location>
</feature>
<dbReference type="GO" id="GO:0009298">
    <property type="term" value="P:GDP-mannose biosynthetic process"/>
    <property type="evidence" value="ECO:0007669"/>
    <property type="project" value="InterPro"/>
</dbReference>
<evidence type="ECO:0000256" key="6">
    <source>
        <dbReference type="ARBA" id="ARBA00023235"/>
    </source>
</evidence>
<dbReference type="CDD" id="cd07011">
    <property type="entry name" value="cupin_PMI_type_I_N"/>
    <property type="match status" value="1"/>
</dbReference>
<evidence type="ECO:0000256" key="8">
    <source>
        <dbReference type="PIRSR" id="PIRSR001480-2"/>
    </source>
</evidence>
<protein>
    <recommendedName>
        <fullName evidence="3">mannose-6-phosphate isomerase</fullName>
        <ecNumber evidence="3">5.3.1.8</ecNumber>
    </recommendedName>
</protein>
<evidence type="ECO:0000256" key="4">
    <source>
        <dbReference type="ARBA" id="ARBA00022723"/>
    </source>
</evidence>
<evidence type="ECO:0000256" key="3">
    <source>
        <dbReference type="ARBA" id="ARBA00011956"/>
    </source>
</evidence>
<dbReference type="SUPFAM" id="SSF51182">
    <property type="entry name" value="RmlC-like cupins"/>
    <property type="match status" value="1"/>
</dbReference>
<name>A0A5C4W7I1_9ACTN</name>
<dbReference type="AlphaFoldDB" id="A0A5C4W7I1"/>
<dbReference type="EC" id="5.3.1.8" evidence="3"/>
<dbReference type="InterPro" id="IPR016305">
    <property type="entry name" value="Mannose-6-P_Isomerase"/>
</dbReference>
<evidence type="ECO:0000313" key="10">
    <source>
        <dbReference type="EMBL" id="TNM44161.1"/>
    </source>
</evidence>
<comment type="similarity">
    <text evidence="2">Belongs to the mannose-6-phosphate isomerase type 1 family.</text>
</comment>
<evidence type="ECO:0000256" key="1">
    <source>
        <dbReference type="ARBA" id="ARBA00000757"/>
    </source>
</evidence>
<dbReference type="Gene3D" id="2.60.120.10">
    <property type="entry name" value="Jelly Rolls"/>
    <property type="match status" value="2"/>
</dbReference>
<dbReference type="InterPro" id="IPR014710">
    <property type="entry name" value="RmlC-like_jellyroll"/>
</dbReference>
<keyword evidence="5 8" id="KW-0862">Zinc</keyword>
<evidence type="ECO:0000256" key="7">
    <source>
        <dbReference type="PIRSR" id="PIRSR001480-1"/>
    </source>
</evidence>
<evidence type="ECO:0000313" key="11">
    <source>
        <dbReference type="Proteomes" id="UP000313231"/>
    </source>
</evidence>
<comment type="caution">
    <text evidence="10">The sequence shown here is derived from an EMBL/GenBank/DDBJ whole genome shotgun (WGS) entry which is preliminary data.</text>
</comment>
<comment type="catalytic activity">
    <reaction evidence="1">
        <text>D-mannose 6-phosphate = D-fructose 6-phosphate</text>
        <dbReference type="Rhea" id="RHEA:12356"/>
        <dbReference type="ChEBI" id="CHEBI:58735"/>
        <dbReference type="ChEBI" id="CHEBI:61527"/>
        <dbReference type="EC" id="5.3.1.8"/>
    </reaction>
</comment>
<keyword evidence="6 10" id="KW-0413">Isomerase</keyword>
<gene>
    <name evidence="10" type="primary">manA</name>
    <name evidence="10" type="ORF">FHP29_05485</name>
</gene>
<dbReference type="EMBL" id="VDMP01000018">
    <property type="protein sequence ID" value="TNM44161.1"/>
    <property type="molecule type" value="Genomic_DNA"/>
</dbReference>
<feature type="binding site" evidence="8">
    <location>
        <position position="91"/>
    </location>
    <ligand>
        <name>Zn(2+)</name>
        <dbReference type="ChEBI" id="CHEBI:29105"/>
    </ligand>
</feature>
<accession>A0A5C4W7I1</accession>
<keyword evidence="11" id="KW-1185">Reference proteome</keyword>
<dbReference type="InterPro" id="IPR011051">
    <property type="entry name" value="RmlC_Cupin_sf"/>
</dbReference>
<dbReference type="InterPro" id="IPR001250">
    <property type="entry name" value="Man6P_Isoase-1"/>
</dbReference>
<dbReference type="NCBIfam" id="TIGR00218">
    <property type="entry name" value="manA"/>
    <property type="match status" value="1"/>
</dbReference>
<dbReference type="Gene3D" id="1.10.441.10">
    <property type="entry name" value="Phosphomannose Isomerase, domain 2"/>
    <property type="match status" value="1"/>
</dbReference>
<dbReference type="InterPro" id="IPR046457">
    <property type="entry name" value="PMI_typeI_cat"/>
</dbReference>
<dbReference type="GO" id="GO:0005829">
    <property type="term" value="C:cytosol"/>
    <property type="evidence" value="ECO:0007669"/>
    <property type="project" value="TreeGrafter"/>
</dbReference>
<dbReference type="Proteomes" id="UP000313231">
    <property type="component" value="Unassembled WGS sequence"/>
</dbReference>
<organism evidence="10 11">
    <name type="scientific">Nocardioides albidus</name>
    <dbReference type="NCBI Taxonomy" id="1517589"/>
    <lineage>
        <taxon>Bacteria</taxon>
        <taxon>Bacillati</taxon>
        <taxon>Actinomycetota</taxon>
        <taxon>Actinomycetes</taxon>
        <taxon>Propionibacteriales</taxon>
        <taxon>Nocardioidaceae</taxon>
        <taxon>Nocardioides</taxon>
    </lineage>
</organism>